<sequence>MTMTRMVSPPEIASSRRTVPPADFITPQSRRRPWAAIAMLSATAITLQPTAITISIMARLSVSLASVS</sequence>
<keyword evidence="2" id="KW-0812">Transmembrane</keyword>
<name>A0ABQ3A114_9ACTN</name>
<protein>
    <recommendedName>
        <fullName evidence="5">MFS transporter</fullName>
    </recommendedName>
</protein>
<feature type="region of interest" description="Disordered" evidence="1">
    <location>
        <begin position="1"/>
        <end position="26"/>
    </location>
</feature>
<reference evidence="4" key="1">
    <citation type="journal article" date="2019" name="Int. J. Syst. Evol. Microbiol.">
        <title>The Global Catalogue of Microorganisms (GCM) 10K type strain sequencing project: providing services to taxonomists for standard genome sequencing and annotation.</title>
        <authorList>
            <consortium name="The Broad Institute Genomics Platform"/>
            <consortium name="The Broad Institute Genome Sequencing Center for Infectious Disease"/>
            <person name="Wu L."/>
            <person name="Ma J."/>
        </authorList>
    </citation>
    <scope>NUCLEOTIDE SEQUENCE [LARGE SCALE GENOMIC DNA]</scope>
    <source>
        <strain evidence="4">JCM 4957</strain>
    </source>
</reference>
<gene>
    <name evidence="3" type="ORF">GCM10010384_39920</name>
</gene>
<proteinExistence type="predicted"/>
<accession>A0ABQ3A114</accession>
<comment type="caution">
    <text evidence="3">The sequence shown here is derived from an EMBL/GenBank/DDBJ whole genome shotgun (WGS) entry which is preliminary data.</text>
</comment>
<dbReference type="Proteomes" id="UP000653308">
    <property type="component" value="Unassembled WGS sequence"/>
</dbReference>
<evidence type="ECO:0000313" key="3">
    <source>
        <dbReference type="EMBL" id="GGY28969.1"/>
    </source>
</evidence>
<evidence type="ECO:0008006" key="5">
    <source>
        <dbReference type="Google" id="ProtNLM"/>
    </source>
</evidence>
<keyword evidence="4" id="KW-1185">Reference proteome</keyword>
<evidence type="ECO:0000256" key="1">
    <source>
        <dbReference type="SAM" id="MobiDB-lite"/>
    </source>
</evidence>
<evidence type="ECO:0000313" key="4">
    <source>
        <dbReference type="Proteomes" id="UP000653308"/>
    </source>
</evidence>
<evidence type="ECO:0000256" key="2">
    <source>
        <dbReference type="SAM" id="Phobius"/>
    </source>
</evidence>
<keyword evidence="2" id="KW-0472">Membrane</keyword>
<feature type="transmembrane region" description="Helical" evidence="2">
    <location>
        <begin position="34"/>
        <end position="58"/>
    </location>
</feature>
<keyword evidence="2" id="KW-1133">Transmembrane helix</keyword>
<dbReference type="EMBL" id="BMWE01000011">
    <property type="protein sequence ID" value="GGY28969.1"/>
    <property type="molecule type" value="Genomic_DNA"/>
</dbReference>
<organism evidence="3 4">
    <name type="scientific">Streptomyces djakartensis</name>
    <dbReference type="NCBI Taxonomy" id="68193"/>
    <lineage>
        <taxon>Bacteria</taxon>
        <taxon>Bacillati</taxon>
        <taxon>Actinomycetota</taxon>
        <taxon>Actinomycetes</taxon>
        <taxon>Kitasatosporales</taxon>
        <taxon>Streptomycetaceae</taxon>
        <taxon>Streptomyces</taxon>
    </lineage>
</organism>